<dbReference type="RefSeq" id="WP_146520700.1">
    <property type="nucleotide sequence ID" value="NZ_CP151726.1"/>
</dbReference>
<evidence type="ECO:0000256" key="1">
    <source>
        <dbReference type="ARBA" id="ARBA00023004"/>
    </source>
</evidence>
<dbReference type="AlphaFoldDB" id="A0A5C6AQX2"/>
<dbReference type="InterPro" id="IPR038157">
    <property type="entry name" value="FeoA_core_dom"/>
</dbReference>
<dbReference type="SUPFAM" id="SSF50037">
    <property type="entry name" value="C-terminal domain of transcriptional repressors"/>
    <property type="match status" value="1"/>
</dbReference>
<dbReference type="InterPro" id="IPR008988">
    <property type="entry name" value="Transcriptional_repressor_C"/>
</dbReference>
<comment type="caution">
    <text evidence="3">The sequence shown here is derived from an EMBL/GenBank/DDBJ whole genome shotgun (WGS) entry which is preliminary data.</text>
</comment>
<organism evidence="3 4">
    <name type="scientific">Stieleria varia</name>
    <dbReference type="NCBI Taxonomy" id="2528005"/>
    <lineage>
        <taxon>Bacteria</taxon>
        <taxon>Pseudomonadati</taxon>
        <taxon>Planctomycetota</taxon>
        <taxon>Planctomycetia</taxon>
        <taxon>Pirellulales</taxon>
        <taxon>Pirellulaceae</taxon>
        <taxon>Stieleria</taxon>
    </lineage>
</organism>
<evidence type="ECO:0000313" key="4">
    <source>
        <dbReference type="Proteomes" id="UP000320176"/>
    </source>
</evidence>
<name>A0A5C6AQX2_9BACT</name>
<dbReference type="SMART" id="SM00899">
    <property type="entry name" value="FeoA"/>
    <property type="match status" value="1"/>
</dbReference>
<evidence type="ECO:0000259" key="2">
    <source>
        <dbReference type="SMART" id="SM00899"/>
    </source>
</evidence>
<dbReference type="Pfam" id="PF04023">
    <property type="entry name" value="FeoA"/>
    <property type="match status" value="1"/>
</dbReference>
<dbReference type="GO" id="GO:0046914">
    <property type="term" value="F:transition metal ion binding"/>
    <property type="evidence" value="ECO:0007669"/>
    <property type="project" value="InterPro"/>
</dbReference>
<dbReference type="Proteomes" id="UP000320176">
    <property type="component" value="Unassembled WGS sequence"/>
</dbReference>
<protein>
    <submittedName>
        <fullName evidence="3">FeoA domain protein</fullName>
    </submittedName>
</protein>
<dbReference type="InterPro" id="IPR007167">
    <property type="entry name" value="Fe-transptr_FeoA-like"/>
</dbReference>
<reference evidence="3 4" key="1">
    <citation type="submission" date="2019-02" db="EMBL/GenBank/DDBJ databases">
        <title>Deep-cultivation of Planctomycetes and their phenomic and genomic characterization uncovers novel biology.</title>
        <authorList>
            <person name="Wiegand S."/>
            <person name="Jogler M."/>
            <person name="Boedeker C."/>
            <person name="Pinto D."/>
            <person name="Vollmers J."/>
            <person name="Rivas-Marin E."/>
            <person name="Kohn T."/>
            <person name="Peeters S.H."/>
            <person name="Heuer A."/>
            <person name="Rast P."/>
            <person name="Oberbeckmann S."/>
            <person name="Bunk B."/>
            <person name="Jeske O."/>
            <person name="Meyerdierks A."/>
            <person name="Storesund J.E."/>
            <person name="Kallscheuer N."/>
            <person name="Luecker S."/>
            <person name="Lage O.M."/>
            <person name="Pohl T."/>
            <person name="Merkel B.J."/>
            <person name="Hornburger P."/>
            <person name="Mueller R.-W."/>
            <person name="Bruemmer F."/>
            <person name="Labrenz M."/>
            <person name="Spormann A.M."/>
            <person name="Op Den Camp H."/>
            <person name="Overmann J."/>
            <person name="Amann R."/>
            <person name="Jetten M.S.M."/>
            <person name="Mascher T."/>
            <person name="Medema M.H."/>
            <person name="Devos D.P."/>
            <person name="Kaster A.-K."/>
            <person name="Ovreas L."/>
            <person name="Rohde M."/>
            <person name="Galperin M.Y."/>
            <person name="Jogler C."/>
        </authorList>
    </citation>
    <scope>NUCLEOTIDE SEQUENCE [LARGE SCALE GENOMIC DNA]</scope>
    <source>
        <strain evidence="3 4">Pla52n</strain>
    </source>
</reference>
<keyword evidence="1" id="KW-0408">Iron</keyword>
<gene>
    <name evidence="3" type="ORF">Pla52n_34050</name>
</gene>
<keyword evidence="4" id="KW-1185">Reference proteome</keyword>
<evidence type="ECO:0000313" key="3">
    <source>
        <dbReference type="EMBL" id="TWU02355.1"/>
    </source>
</evidence>
<proteinExistence type="predicted"/>
<dbReference type="EMBL" id="SJPN01000004">
    <property type="protein sequence ID" value="TWU02355.1"/>
    <property type="molecule type" value="Genomic_DNA"/>
</dbReference>
<dbReference type="OrthoDB" id="292844at2"/>
<feature type="domain" description="Ferrous iron transporter FeoA-like" evidence="2">
    <location>
        <begin position="12"/>
        <end position="80"/>
    </location>
</feature>
<accession>A0A5C6AQX2</accession>
<dbReference type="Gene3D" id="2.30.30.90">
    <property type="match status" value="1"/>
</dbReference>
<sequence length="89" mass="9484">MIKPLEPEFHEFKLSEASVGELLCCGITANEACHIRMKSLGICEGRRLELLSNGDPMIVRVAGSRIGLSRSLAASVSVSEAAGAQKNNN</sequence>